<evidence type="ECO:0000313" key="3">
    <source>
        <dbReference type="Proteomes" id="UP001396334"/>
    </source>
</evidence>
<feature type="chain" id="PRO_5047128735" evidence="1">
    <location>
        <begin position="23"/>
        <end position="118"/>
    </location>
</feature>
<sequence length="118" mass="13355">MEWKLKKHYRLTALLILGCCLVAEVPKNYPPICLTTCQVDLIPLPSAFCLPADLISIDYYPLPLLLLLRSRPEEGRSARSSYPVSDWTGMKLVFSLAWIGFILAQRVVHLPWTDGLGR</sequence>
<accession>A0ABR2ST60</accession>
<gene>
    <name evidence="2" type="ORF">V6N11_067943</name>
</gene>
<keyword evidence="3" id="KW-1185">Reference proteome</keyword>
<reference evidence="2 3" key="1">
    <citation type="journal article" date="2024" name="G3 (Bethesda)">
        <title>Genome assembly of Hibiscus sabdariffa L. provides insights into metabolisms of medicinal natural products.</title>
        <authorList>
            <person name="Kim T."/>
        </authorList>
    </citation>
    <scope>NUCLEOTIDE SEQUENCE [LARGE SCALE GENOMIC DNA]</scope>
    <source>
        <strain evidence="2">TK-2024</strain>
        <tissue evidence="2">Old leaves</tissue>
    </source>
</reference>
<evidence type="ECO:0000256" key="1">
    <source>
        <dbReference type="SAM" id="SignalP"/>
    </source>
</evidence>
<organism evidence="2 3">
    <name type="scientific">Hibiscus sabdariffa</name>
    <name type="common">roselle</name>
    <dbReference type="NCBI Taxonomy" id="183260"/>
    <lineage>
        <taxon>Eukaryota</taxon>
        <taxon>Viridiplantae</taxon>
        <taxon>Streptophyta</taxon>
        <taxon>Embryophyta</taxon>
        <taxon>Tracheophyta</taxon>
        <taxon>Spermatophyta</taxon>
        <taxon>Magnoliopsida</taxon>
        <taxon>eudicotyledons</taxon>
        <taxon>Gunneridae</taxon>
        <taxon>Pentapetalae</taxon>
        <taxon>rosids</taxon>
        <taxon>malvids</taxon>
        <taxon>Malvales</taxon>
        <taxon>Malvaceae</taxon>
        <taxon>Malvoideae</taxon>
        <taxon>Hibiscus</taxon>
    </lineage>
</organism>
<comment type="caution">
    <text evidence="2">The sequence shown here is derived from an EMBL/GenBank/DDBJ whole genome shotgun (WGS) entry which is preliminary data.</text>
</comment>
<name>A0ABR2ST60_9ROSI</name>
<evidence type="ECO:0000313" key="2">
    <source>
        <dbReference type="EMBL" id="KAK9028129.1"/>
    </source>
</evidence>
<proteinExistence type="predicted"/>
<keyword evidence="1" id="KW-0732">Signal</keyword>
<dbReference type="EMBL" id="JBBPBN010000012">
    <property type="protein sequence ID" value="KAK9028129.1"/>
    <property type="molecule type" value="Genomic_DNA"/>
</dbReference>
<dbReference type="Proteomes" id="UP001396334">
    <property type="component" value="Unassembled WGS sequence"/>
</dbReference>
<protein>
    <submittedName>
        <fullName evidence="2">Uncharacterized protein</fullName>
    </submittedName>
</protein>
<feature type="signal peptide" evidence="1">
    <location>
        <begin position="1"/>
        <end position="22"/>
    </location>
</feature>